<feature type="region of interest" description="Disordered" evidence="1">
    <location>
        <begin position="400"/>
        <end position="434"/>
    </location>
</feature>
<comment type="caution">
    <text evidence="3">The sequence shown here is derived from an EMBL/GenBank/DDBJ whole genome shotgun (WGS) entry which is preliminary data.</text>
</comment>
<dbReference type="PANTHER" id="PTHR38248">
    <property type="entry name" value="FUNK1 6"/>
    <property type="match status" value="1"/>
</dbReference>
<accession>A0A8H3I1Z6</accession>
<gene>
    <name evidence="3" type="ORF">RDB_LOCUS104226</name>
</gene>
<dbReference type="InterPro" id="IPR008266">
    <property type="entry name" value="Tyr_kinase_AS"/>
</dbReference>
<name>A0A8H3I1Z6_9AGAM</name>
<dbReference type="EMBL" id="CAJNJQ010002216">
    <property type="protein sequence ID" value="CAE7169225.1"/>
    <property type="molecule type" value="Genomic_DNA"/>
</dbReference>
<dbReference type="SUPFAM" id="SSF56112">
    <property type="entry name" value="Protein kinase-like (PK-like)"/>
    <property type="match status" value="1"/>
</dbReference>
<dbReference type="PANTHER" id="PTHR38248:SF2">
    <property type="entry name" value="FUNK1 11"/>
    <property type="match status" value="1"/>
</dbReference>
<feature type="domain" description="Fungal-type protein kinase" evidence="2">
    <location>
        <begin position="155"/>
        <end position="610"/>
    </location>
</feature>
<dbReference type="InterPro" id="IPR040976">
    <property type="entry name" value="Pkinase_fungal"/>
</dbReference>
<evidence type="ECO:0000313" key="3">
    <source>
        <dbReference type="EMBL" id="CAE7169225.1"/>
    </source>
</evidence>
<sequence>MATIHGDSPTRSRHTHSVQYQSSYVADSRMTLTHDIPMVPEVSLTTLMDSVLPTVPSNQINEVCEKLIANGRIETPNEKPKWECLPEDPKAAGRVKQEPKTFQFFEKIAQAIEESCSNTTESRLKLKVTGLTIPFSCRRNTSRPDGYFLMDTVNPPSTDKWSDISVPMEFENGDKEKDKIDNYAKVMWSMQHAMRGDPRRRYMHGFTCENTKARLWYNDRCDVVASEEFDINEDWRYLVRIILSILLATDAELGYDPSVVTHSPDNPGSEAVYDITIYNSKTKDPTVYRTIEIISDVGADSMVGRGTRVWSAQKVENGEPVGSVYVLKSIWVHQDRLTEHVVLEDIRAQQPTYSKYFLTPVDHGFAPLDPSDASIIFDTHSPLGRQRDLELTGKVLKTCPPPGWTPGIKTPSTSRNSVGRPGGIPNAPEEGFRDFRQLSNDPRQNYLIVFKERGKPVHELDKFTDVYTAIEGGWKGLHAVHICGYVHRDVSSGNILLLPPSDGHDTRGALMDLEYNKKVKDMTAPYDVRVGTEAFMATEVARMGHHRLSEMRSAVPKQEYTSFDVISAALDEALQSGSEQDPPRQGPPLPPFSYNPLHDMESIWWLCVWTMLWFVPPGRVTSEYQAAYRLVFSNGWDAKTRFISVADAFADRTSHLLSELRPLVWLMDLWRDSLNASYSISYQQHNTSETIQIDFKAIKFCYEQGCKFLLQLRDASKKLSFTLVPLSKALEPSTSVQAGTFAAAAPIGRFPGGSSRPAKKRRVDG</sequence>
<organism evidence="3 4">
    <name type="scientific">Rhizoctonia solani</name>
    <dbReference type="NCBI Taxonomy" id="456999"/>
    <lineage>
        <taxon>Eukaryota</taxon>
        <taxon>Fungi</taxon>
        <taxon>Dikarya</taxon>
        <taxon>Basidiomycota</taxon>
        <taxon>Agaricomycotina</taxon>
        <taxon>Agaricomycetes</taxon>
        <taxon>Cantharellales</taxon>
        <taxon>Ceratobasidiaceae</taxon>
        <taxon>Rhizoctonia</taxon>
    </lineage>
</organism>
<proteinExistence type="predicted"/>
<dbReference type="Gene3D" id="1.10.510.10">
    <property type="entry name" value="Transferase(Phosphotransferase) domain 1"/>
    <property type="match status" value="1"/>
</dbReference>
<protein>
    <recommendedName>
        <fullName evidence="2">Fungal-type protein kinase domain-containing protein</fullName>
    </recommendedName>
</protein>
<evidence type="ECO:0000313" key="4">
    <source>
        <dbReference type="Proteomes" id="UP000663827"/>
    </source>
</evidence>
<dbReference type="AlphaFoldDB" id="A0A8H3I1Z6"/>
<reference evidence="3" key="1">
    <citation type="submission" date="2021-01" db="EMBL/GenBank/DDBJ databases">
        <authorList>
            <person name="Kaushik A."/>
        </authorList>
    </citation>
    <scope>NUCLEOTIDE SEQUENCE</scope>
    <source>
        <strain evidence="3">AG5</strain>
    </source>
</reference>
<dbReference type="PROSITE" id="PS00109">
    <property type="entry name" value="PROTEIN_KINASE_TYR"/>
    <property type="match status" value="1"/>
</dbReference>
<dbReference type="Pfam" id="PF17667">
    <property type="entry name" value="Pkinase_fungal"/>
    <property type="match status" value="1"/>
</dbReference>
<evidence type="ECO:0000256" key="1">
    <source>
        <dbReference type="SAM" id="MobiDB-lite"/>
    </source>
</evidence>
<dbReference type="InterPro" id="IPR011009">
    <property type="entry name" value="Kinase-like_dom_sf"/>
</dbReference>
<dbReference type="Proteomes" id="UP000663827">
    <property type="component" value="Unassembled WGS sequence"/>
</dbReference>
<evidence type="ECO:0000259" key="2">
    <source>
        <dbReference type="Pfam" id="PF17667"/>
    </source>
</evidence>
<dbReference type="GO" id="GO:0004672">
    <property type="term" value="F:protein kinase activity"/>
    <property type="evidence" value="ECO:0007669"/>
    <property type="project" value="InterPro"/>
</dbReference>